<evidence type="ECO:0000259" key="1">
    <source>
        <dbReference type="PROSITE" id="PS50235"/>
    </source>
</evidence>
<keyword evidence="3" id="KW-1185">Reference proteome</keyword>
<comment type="caution">
    <text evidence="2">The sequence shown here is derived from an EMBL/GenBank/DDBJ whole genome shotgun (WGS) entry which is preliminary data.</text>
</comment>
<name>A0A1J4KWJ7_9EUKA</name>
<dbReference type="GO" id="GO:0005829">
    <property type="term" value="C:cytosol"/>
    <property type="evidence" value="ECO:0007669"/>
    <property type="project" value="TreeGrafter"/>
</dbReference>
<dbReference type="Proteomes" id="UP000179807">
    <property type="component" value="Unassembled WGS sequence"/>
</dbReference>
<dbReference type="PROSITE" id="PS50235">
    <property type="entry name" value="USP_3"/>
    <property type="match status" value="1"/>
</dbReference>
<dbReference type="GO" id="GO:0005634">
    <property type="term" value="C:nucleus"/>
    <property type="evidence" value="ECO:0007669"/>
    <property type="project" value="TreeGrafter"/>
</dbReference>
<dbReference type="PANTHER" id="PTHR24006:SF827">
    <property type="entry name" value="UBIQUITIN CARBOXYL-TERMINAL HYDROLASE 34"/>
    <property type="match status" value="1"/>
</dbReference>
<dbReference type="PROSITE" id="PS00973">
    <property type="entry name" value="USP_2"/>
    <property type="match status" value="1"/>
</dbReference>
<dbReference type="InterPro" id="IPR018200">
    <property type="entry name" value="USP_CS"/>
</dbReference>
<dbReference type="SUPFAM" id="SSF48371">
    <property type="entry name" value="ARM repeat"/>
    <property type="match status" value="1"/>
</dbReference>
<evidence type="ECO:0000313" key="3">
    <source>
        <dbReference type="Proteomes" id="UP000179807"/>
    </source>
</evidence>
<dbReference type="InterPro" id="IPR001394">
    <property type="entry name" value="Peptidase_C19_UCH"/>
</dbReference>
<dbReference type="VEuPathDB" id="TrichDB:TRFO_15596"/>
<dbReference type="PANTHER" id="PTHR24006">
    <property type="entry name" value="UBIQUITIN CARBOXYL-TERMINAL HYDROLASE"/>
    <property type="match status" value="1"/>
</dbReference>
<dbReference type="RefSeq" id="XP_068367214.1">
    <property type="nucleotide sequence ID" value="XM_068498479.1"/>
</dbReference>
<dbReference type="GeneID" id="94833183"/>
<dbReference type="InterPro" id="IPR028889">
    <property type="entry name" value="USP"/>
</dbReference>
<feature type="domain" description="USP" evidence="1">
    <location>
        <begin position="1128"/>
        <end position="1456"/>
    </location>
</feature>
<organism evidence="2 3">
    <name type="scientific">Tritrichomonas foetus</name>
    <dbReference type="NCBI Taxonomy" id="1144522"/>
    <lineage>
        <taxon>Eukaryota</taxon>
        <taxon>Metamonada</taxon>
        <taxon>Parabasalia</taxon>
        <taxon>Tritrichomonadida</taxon>
        <taxon>Tritrichomonadidae</taxon>
        <taxon>Tritrichomonas</taxon>
    </lineage>
</organism>
<dbReference type="InterPro" id="IPR016024">
    <property type="entry name" value="ARM-type_fold"/>
</dbReference>
<evidence type="ECO:0000313" key="2">
    <source>
        <dbReference type="EMBL" id="OHT14078.1"/>
    </source>
</evidence>
<dbReference type="SUPFAM" id="SSF54001">
    <property type="entry name" value="Cysteine proteinases"/>
    <property type="match status" value="1"/>
</dbReference>
<dbReference type="InterPro" id="IPR038765">
    <property type="entry name" value="Papain-like_cys_pep_sf"/>
</dbReference>
<accession>A0A1J4KWJ7</accession>
<sequence>MIDYEEFRSTVFNAINRKNLADGTLNVLHMYQKSVYKSNILPSPHESNTDHFLNDFSPKVIQLILNSSLSSNETQISDIYGKILKGYVKILISTIGNQNVFFIEGAVKIFDSQSAFYTTTAKSTIFGSLQTSIYFTTNLKILTTSKILDQISIFFQDEKTAKNPNFHYFSAILTFIRINENHFSSTSFKKCNEIVGKRIMQICQELEGNDLRDVDEKHVNKTLILLNKIDQQNFDALISLIIEINIKFAKSNFLNKRFAGLSAIRNYLSNSPKRKQQICSLIYKEKVIDLILKDFHHQLVNDFISVLIEMINQNYDEGTHFKQFWEVSINQHSSTIDSFFSGWNILIRYLPDKYIKVLVECISKTPIFPESCLTFLRGIVYKISDSQKTQIYTTLINFYMSGNYQVESKHLIVDTICSFIPNDINLLQKLQEESLKIIENNDNLELALKIMMSSCNRIKSQQATNYFDTIVSKISSENSFQFLPLIQHIIYQLNEPLTDQQFQNILDLTLLHLSTNPQQICSFYSKLLIRHTVHQIFTLTMSKSLFSLLCQQNTFNNYIFDLISLLFNDINHGKNKKESQLNGIEELWKLLYRTNSNNIFIFLAQKESTESYISHCMAQPQNCGALNALVYIIHLHEDGINKEFLNISSNKYIDIEEMVTVNLTGELSQCLRVPKNLTYQSVMCRVSRLINRRFESLSFEENGRTIINKNQLIKDGVTLNIKPASIFSRAYVDDLEINKLPSQILTNEQYSTILYDLLKNEEFGAIALKILNEMPTLENEKIIFDNQEFDWGFYLSKEYPYYFIYRLNVIGNYLTKGKDNWIFNFINSGGALAIFKEIIQIPTNLTSESFNAQNYVLLLHVGRRILESKYTKEISEMLNHLNNKLIFDFINLITHIAKNINKNDLNYVLSNLLYILKAFTLNVTPTSDDFSNFSELLELTIFSHSNVIRKTICDVLMMLQPISYQNILLPLLPKAFNSNYVNFFMLLFPVALETEEPENLWNQLTDLMEQYLVPPKSFNLLEKLKFKVPKSNIIHELFQILASLAKRMKVIPNITKVFNFLVDDILLNITKYYEISKELVDLLNILMSIQPSLRNMIIPQLKKVREAIKNKKLQEVSDVSLSSRIKYRGLKNLGATCYMASLLQQMYAIPIFRKKVLTLNLNENDEKWLIELQYLFLKMLLFPSNDIDPSSFVRNWNGWDGKPINPREQQDATEFLQMFLDRIEEKIPFTKELFKGTILHHTDGVSHDFHHDTFEEYVNIPIEVKNHHNIKESFDTYRSPDRFDGTNQYRTDEFGLIDAVQSHRVLTPSPQLIITLKRFEYNLSTMVREKVNTEYVFPTTLDISPITVEGNINAKLINNDDCRSTSSGYCTNYELYGVVIHMGSAQGGHYISHVKEDDGNWYCLNDKNVTSESINDMLNASYGGTITTQVWDDRSKNYITTSYDKGSAYLLFYRRTDYNFDCEIDSVPLSILSRLSEEIAHEILKKIESSQEYLRFISQICVDTDFLLSFFVDPYFNFESLAILSNKCIENCTNDKIFASRILKNVDKHFSILIECYDKNTRLIYTNIICSAMESVSCEESQIFINALLNKINNEMGTLLEKSESFSELFIPFLNNLSRTYDSSNSSVLINTINSIILSCISKGIIADFSVAFEIFTKLLENEIEKAPLVKPIVNPTCIRHFIFSDINSNEYTYLLVILIRQNCLNIEDVLSLLRSPSLSYVVAARCFICTLAVAGDSGANHISSFIEFCSEKGPKYLPLFLKEVSSLAKRYRNETGDSFFAYSSQWIQNWLLHQNPEVRNNTVSCFYAFSPYSNNSHSEKQRSLIRYTFNALITNIPNIKNEVFSIMKLFDAYKISDEDILDYLPTQQFFSLFSWSVKVGKFQAEIAKNGKKFGELCKAFGSQTSILTNPPRLHLMEFVFKAIDDRNAHEFFKEDTLRLFLTGLSTLSFYEAAIQQTTQIVANFIQVVPDDRSEELFNSKLFQRILRVILTGDASVIIRNKIMNNLIILKKPEAFAKIVFQTALFASTSLNEVLRISWKMMNMIPSLSDVFESEGCKTHVWDIVVERLQHLEALNPVRIVQQKDMQIFPALKLLGIFNKQYSFHNKDKKGFLWGNYVSWLASQWEKVSIPYNAVIQAGLANVKMEFGRSGPFIFLETMVQLSNFHTDEIYKSLQHYHSNGIIVKTPPKSQKSATRFLITLCNKAILIRATSPIKIVKFLIDEFRMALNGKVDPIVLGMLADVLSIHINKLMKDDLRPITKDINNVLSTTNNLAMMNESIINLGFVLSKRQKKRADTNSWMINASRVISKVLFDNMHNGSLPDEIIEMIGNGIKLINFISKKTNQNKPRLFLKIDELRTLTFILRSIKSNSCQLLKEYIENQINKMDITI</sequence>
<dbReference type="GO" id="GO:0016579">
    <property type="term" value="P:protein deubiquitination"/>
    <property type="evidence" value="ECO:0007669"/>
    <property type="project" value="InterPro"/>
</dbReference>
<dbReference type="InterPro" id="IPR050164">
    <property type="entry name" value="Peptidase_C19"/>
</dbReference>
<dbReference type="FunFam" id="3.90.70.10:FF:000090">
    <property type="entry name" value="Clan CA, family C19, ubiquitin hydrolase-like cysteine peptidase"/>
    <property type="match status" value="1"/>
</dbReference>
<dbReference type="EMBL" id="MLAK01000422">
    <property type="protein sequence ID" value="OHT14078.1"/>
    <property type="molecule type" value="Genomic_DNA"/>
</dbReference>
<dbReference type="PROSITE" id="PS00972">
    <property type="entry name" value="USP_1"/>
    <property type="match status" value="1"/>
</dbReference>
<reference evidence="2" key="1">
    <citation type="submission" date="2016-10" db="EMBL/GenBank/DDBJ databases">
        <authorList>
            <person name="Benchimol M."/>
            <person name="Almeida L.G."/>
            <person name="Vasconcelos A.T."/>
            <person name="Perreira-Neves A."/>
            <person name="Rosa I.A."/>
            <person name="Tasca T."/>
            <person name="Bogo M.R."/>
            <person name="de Souza W."/>
        </authorList>
    </citation>
    <scope>NUCLEOTIDE SEQUENCE [LARGE SCALE GENOMIC DNA]</scope>
    <source>
        <strain evidence="2">K</strain>
    </source>
</reference>
<protein>
    <recommendedName>
        <fullName evidence="1">USP domain-containing protein</fullName>
    </recommendedName>
</protein>
<dbReference type="Gene3D" id="3.90.70.10">
    <property type="entry name" value="Cysteine proteinases"/>
    <property type="match status" value="1"/>
</dbReference>
<proteinExistence type="predicted"/>
<gene>
    <name evidence="2" type="ORF">TRFO_15596</name>
</gene>
<dbReference type="OrthoDB" id="289038at2759"/>
<dbReference type="GO" id="GO:0004843">
    <property type="term" value="F:cysteine-type deubiquitinase activity"/>
    <property type="evidence" value="ECO:0007669"/>
    <property type="project" value="InterPro"/>
</dbReference>
<dbReference type="Pfam" id="PF00443">
    <property type="entry name" value="UCH"/>
    <property type="match status" value="1"/>
</dbReference>